<reference evidence="2 3" key="1">
    <citation type="journal article" date="2023" name="Int. J. Mol. Sci.">
        <title>De Novo Assembly and Annotation of 11 Diverse Shrub Willow (Salix) Genomes Reveals Novel Gene Organization in Sex-Linked Regions.</title>
        <authorList>
            <person name="Hyden B."/>
            <person name="Feng K."/>
            <person name="Yates T.B."/>
            <person name="Jawdy S."/>
            <person name="Cereghino C."/>
            <person name="Smart L.B."/>
            <person name="Muchero W."/>
        </authorList>
    </citation>
    <scope>NUCLEOTIDE SEQUENCE [LARGE SCALE GENOMIC DNA]</scope>
    <source>
        <tissue evidence="2">Shoot tip</tissue>
    </source>
</reference>
<organism evidence="2 3">
    <name type="scientific">Salix udensis</name>
    <dbReference type="NCBI Taxonomy" id="889485"/>
    <lineage>
        <taxon>Eukaryota</taxon>
        <taxon>Viridiplantae</taxon>
        <taxon>Streptophyta</taxon>
        <taxon>Embryophyta</taxon>
        <taxon>Tracheophyta</taxon>
        <taxon>Spermatophyta</taxon>
        <taxon>Magnoliopsida</taxon>
        <taxon>eudicotyledons</taxon>
        <taxon>Gunneridae</taxon>
        <taxon>Pentapetalae</taxon>
        <taxon>rosids</taxon>
        <taxon>fabids</taxon>
        <taxon>Malpighiales</taxon>
        <taxon>Salicaceae</taxon>
        <taxon>Saliceae</taxon>
        <taxon>Salix</taxon>
    </lineage>
</organism>
<keyword evidence="3" id="KW-1185">Reference proteome</keyword>
<gene>
    <name evidence="2" type="ORF">OIU84_018075</name>
</gene>
<protein>
    <submittedName>
        <fullName evidence="2">Uncharacterized protein</fullName>
    </submittedName>
</protein>
<name>A0AAD6PMH9_9ROSI</name>
<dbReference type="AlphaFoldDB" id="A0AAD6PMH9"/>
<comment type="caution">
    <text evidence="2">The sequence shown here is derived from an EMBL/GenBank/DDBJ whole genome shotgun (WGS) entry which is preliminary data.</text>
</comment>
<sequence length="106" mass="11575">MGEGKIESCASEDTPEIDYSIENHPLSTSCENEDCESEAARLSADNLRLMVVKGSYDASLDPTPTKPNCLCLYSVPSLSRLVSTDTRVRYSSHKLADNSKNHPPPS</sequence>
<proteinExistence type="predicted"/>
<feature type="region of interest" description="Disordered" evidence="1">
    <location>
        <begin position="1"/>
        <end position="32"/>
    </location>
</feature>
<dbReference type="Proteomes" id="UP001162972">
    <property type="component" value="Chromosome 13"/>
</dbReference>
<evidence type="ECO:0000256" key="1">
    <source>
        <dbReference type="SAM" id="MobiDB-lite"/>
    </source>
</evidence>
<evidence type="ECO:0000313" key="2">
    <source>
        <dbReference type="EMBL" id="KAJ6434485.1"/>
    </source>
</evidence>
<accession>A0AAD6PMH9</accession>
<dbReference type="EMBL" id="JAPFFJ010000002">
    <property type="protein sequence ID" value="KAJ6434485.1"/>
    <property type="molecule type" value="Genomic_DNA"/>
</dbReference>
<evidence type="ECO:0000313" key="3">
    <source>
        <dbReference type="Proteomes" id="UP001162972"/>
    </source>
</evidence>